<proteinExistence type="predicted"/>
<name>A0A379FW69_PRORE</name>
<dbReference type="Proteomes" id="UP000254208">
    <property type="component" value="Unassembled WGS sequence"/>
</dbReference>
<organism evidence="1 2">
    <name type="scientific">Providencia rettgeri</name>
    <dbReference type="NCBI Taxonomy" id="587"/>
    <lineage>
        <taxon>Bacteria</taxon>
        <taxon>Pseudomonadati</taxon>
        <taxon>Pseudomonadota</taxon>
        <taxon>Gammaproteobacteria</taxon>
        <taxon>Enterobacterales</taxon>
        <taxon>Morganellaceae</taxon>
        <taxon>Providencia</taxon>
    </lineage>
</organism>
<dbReference type="AlphaFoldDB" id="A0A379FW69"/>
<reference evidence="1 2" key="1">
    <citation type="submission" date="2018-06" db="EMBL/GenBank/DDBJ databases">
        <authorList>
            <consortium name="Pathogen Informatics"/>
            <person name="Doyle S."/>
        </authorList>
    </citation>
    <scope>NUCLEOTIDE SEQUENCE [LARGE SCALE GENOMIC DNA]</scope>
    <source>
        <strain evidence="1 2">NCTC11801</strain>
    </source>
</reference>
<evidence type="ECO:0000313" key="2">
    <source>
        <dbReference type="Proteomes" id="UP000254208"/>
    </source>
</evidence>
<protein>
    <submittedName>
        <fullName evidence="1">Uncharacterized protein</fullName>
    </submittedName>
</protein>
<sequence length="43" mass="4898">MQPFGCIQTADKHIMLAASLIGFENKLRDSDRECDHITDFICI</sequence>
<evidence type="ECO:0000313" key="1">
    <source>
        <dbReference type="EMBL" id="SUC32928.1"/>
    </source>
</evidence>
<gene>
    <name evidence="1" type="ORF">NCTC11801_03934</name>
</gene>
<dbReference type="EMBL" id="UGTZ01000001">
    <property type="protein sequence ID" value="SUC32928.1"/>
    <property type="molecule type" value="Genomic_DNA"/>
</dbReference>
<accession>A0A379FW69</accession>